<gene>
    <name evidence="1" type="ORF">ABT39_MTgene5232</name>
</gene>
<comment type="caution">
    <text evidence="1">The sequence shown here is derived from an EMBL/GenBank/DDBJ whole genome shotgun (WGS) entry which is preliminary data.</text>
</comment>
<organism evidence="1">
    <name type="scientific">Picea glauca</name>
    <name type="common">White spruce</name>
    <name type="synonym">Pinus glauca</name>
    <dbReference type="NCBI Taxonomy" id="3330"/>
    <lineage>
        <taxon>Eukaryota</taxon>
        <taxon>Viridiplantae</taxon>
        <taxon>Streptophyta</taxon>
        <taxon>Embryophyta</taxon>
        <taxon>Tracheophyta</taxon>
        <taxon>Spermatophyta</taxon>
        <taxon>Pinopsida</taxon>
        <taxon>Pinidae</taxon>
        <taxon>Conifers I</taxon>
        <taxon>Pinales</taxon>
        <taxon>Pinaceae</taxon>
        <taxon>Picea</taxon>
    </lineage>
</organism>
<sequence>MWLYSMYECLMYDQWTSGNDELLMYDQWEHVRSVGTSGYLGAYLIGSHWLGGRDMKLPQSGISTPHIFSLLLSIMKRNHVPSIST</sequence>
<dbReference type="AlphaFoldDB" id="A0A101LZJ7"/>
<geneLocation type="mitochondrion" evidence="1"/>
<proteinExistence type="predicted"/>
<reference evidence="1" key="1">
    <citation type="journal article" date="2015" name="Genome Biol. Evol.">
        <title>Organellar Genomes of White Spruce (Picea glauca): Assembly and Annotation.</title>
        <authorList>
            <person name="Jackman S.D."/>
            <person name="Warren R.L."/>
            <person name="Gibb E.A."/>
            <person name="Vandervalk B.P."/>
            <person name="Mohamadi H."/>
            <person name="Chu J."/>
            <person name="Raymond A."/>
            <person name="Pleasance S."/>
            <person name="Coope R."/>
            <person name="Wildung M.R."/>
            <person name="Ritland C.E."/>
            <person name="Bousquet J."/>
            <person name="Jones S.J."/>
            <person name="Bohlmann J."/>
            <person name="Birol I."/>
        </authorList>
    </citation>
    <scope>NUCLEOTIDE SEQUENCE [LARGE SCALE GENOMIC DNA]</scope>
    <source>
        <tissue evidence="1">Flushing bud</tissue>
    </source>
</reference>
<name>A0A101LZJ7_PICGL</name>
<keyword evidence="1" id="KW-0496">Mitochondrion</keyword>
<dbReference type="EMBL" id="LKAM01000006">
    <property type="protein sequence ID" value="KUM48235.1"/>
    <property type="molecule type" value="Genomic_DNA"/>
</dbReference>
<protein>
    <submittedName>
        <fullName evidence="1">Uncharacterized protein</fullName>
    </submittedName>
</protein>
<evidence type="ECO:0000313" key="1">
    <source>
        <dbReference type="EMBL" id="KUM48235.1"/>
    </source>
</evidence>
<accession>A0A101LZJ7</accession>